<feature type="domain" description="Glucose-methanol-choline oxidoreductase C-terminal" evidence="8">
    <location>
        <begin position="524"/>
        <end position="653"/>
    </location>
</feature>
<dbReference type="EC" id="1.1.99.1" evidence="9"/>
<dbReference type="GO" id="GO:0016020">
    <property type="term" value="C:membrane"/>
    <property type="evidence" value="ECO:0007669"/>
    <property type="project" value="TreeGrafter"/>
</dbReference>
<comment type="cofactor">
    <cofactor evidence="1 5">
        <name>FAD</name>
        <dbReference type="ChEBI" id="CHEBI:57692"/>
    </cofactor>
</comment>
<proteinExistence type="evidence at transcript level"/>
<comment type="similarity">
    <text evidence="2">Belongs to the GMC oxidoreductase family.</text>
</comment>
<sequence length="679" mass="69362">MAHSSATRCGGPAAFAPPLGVRVMGATRPAAAAAVGASPTTASSFTPGGGAGVASRSRCTRPATAAPSGAAVRMTTAAPSSPSVASRSTPASSSTVDYIVVGGGAAGCVLAARLSEDPTKRVLLLEAGGRDTKRMLHIPLGFPYLLGSDVDWAYTTEPEEALGGRRLYLPRGKVLGGSHAISVMLYQRGDTADYARWDAAAGGNAGWSAADMLPYFKRSEANTRVLGGGDGELSPADAARIHGADGPLAVSDLRCVNEMSSAFLSAASAAGLARNADFNDWERSQEGVGLFQVTQRNGARATPATTYLAAARGRKNLTVLTGVTVERVTTTAASGSSPPRATGVEYIDADGQRHVVAAAVETVLAGGVFASPQLLMLSGIGPAEDLQSHGIPVVVDAPGVGANLQDHPATMVSYLSHEPMQDKRKSSVYYTEKTGKSLFTLLRYAFGGKGPLTSPMCEAGGFVTTPSAAADGRSSADLQLRFIPFASEPDPYASLGEFAAGGSYLTNSSSRPAGFTLQSVVARPVSRGRVSIKSASVTDRPVIEAGWMKSEEDLATLVDGMKLCRKIAAQEPFSPYRGTERFPGGDVVSDADLADYARSTCHTANALVGTCALGDVVDAQLRVKGVAGLRVVDSSVMPTIVGGQTGAATMALAEKGADMIRAAAVAEAGAAAAAASATL</sequence>
<dbReference type="SUPFAM" id="SSF54373">
    <property type="entry name" value="FAD-linked reductases, C-terminal domain"/>
    <property type="match status" value="1"/>
</dbReference>
<dbReference type="Gene3D" id="3.50.50.60">
    <property type="entry name" value="FAD/NAD(P)-binding domain"/>
    <property type="match status" value="1"/>
</dbReference>
<evidence type="ECO:0000259" key="8">
    <source>
        <dbReference type="Pfam" id="PF05199"/>
    </source>
</evidence>
<organism evidence="9">
    <name type="scientific">Pyropia yezoensis</name>
    <name type="common">Susabi-nori</name>
    <name type="synonym">Porphyra yezoensis</name>
    <dbReference type="NCBI Taxonomy" id="2788"/>
    <lineage>
        <taxon>Eukaryota</taxon>
        <taxon>Rhodophyta</taxon>
        <taxon>Bangiophyceae</taxon>
        <taxon>Bangiales</taxon>
        <taxon>Bangiaceae</taxon>
        <taxon>Pyropia</taxon>
    </lineage>
</organism>
<dbReference type="Pfam" id="PF00732">
    <property type="entry name" value="GMC_oxred_N"/>
    <property type="match status" value="1"/>
</dbReference>
<dbReference type="PIRSF" id="PIRSF000137">
    <property type="entry name" value="Alcohol_oxidase"/>
    <property type="match status" value="1"/>
</dbReference>
<dbReference type="SUPFAM" id="SSF51905">
    <property type="entry name" value="FAD/NAD(P)-binding domain"/>
    <property type="match status" value="1"/>
</dbReference>
<dbReference type="Gene3D" id="3.30.560.10">
    <property type="entry name" value="Glucose Oxidase, domain 3"/>
    <property type="match status" value="1"/>
</dbReference>
<dbReference type="PANTHER" id="PTHR11552:SF147">
    <property type="entry name" value="CHOLINE DEHYDROGENASE, MITOCHONDRIAL"/>
    <property type="match status" value="1"/>
</dbReference>
<protein>
    <submittedName>
        <fullName evidence="9">Choline dehydrogenase</fullName>
        <ecNumber evidence="9">1.1.99.1</ecNumber>
    </submittedName>
</protein>
<evidence type="ECO:0000256" key="4">
    <source>
        <dbReference type="ARBA" id="ARBA00022827"/>
    </source>
</evidence>
<keyword evidence="4 5" id="KW-0274">FAD</keyword>
<feature type="compositionally biased region" description="Low complexity" evidence="6">
    <location>
        <begin position="75"/>
        <end position="90"/>
    </location>
</feature>
<keyword evidence="9" id="KW-0560">Oxidoreductase</keyword>
<dbReference type="EMBL" id="MK294537">
    <property type="protein sequence ID" value="QDM14404.1"/>
    <property type="molecule type" value="mRNA"/>
</dbReference>
<accession>A0A515J4I8</accession>
<dbReference type="GO" id="GO:0019285">
    <property type="term" value="P:glycine betaine biosynthetic process from choline"/>
    <property type="evidence" value="ECO:0007669"/>
    <property type="project" value="TreeGrafter"/>
</dbReference>
<feature type="binding site" evidence="5">
    <location>
        <position position="174"/>
    </location>
    <ligand>
        <name>FAD</name>
        <dbReference type="ChEBI" id="CHEBI:57692"/>
    </ligand>
</feature>
<reference evidence="9" key="1">
    <citation type="submission" date="2018-12" db="EMBL/GenBank/DDBJ databases">
        <authorList>
            <person name="Chen N."/>
        </authorList>
    </citation>
    <scope>NUCLEOTIDE SEQUENCE</scope>
</reference>
<evidence type="ECO:0000256" key="1">
    <source>
        <dbReference type="ARBA" id="ARBA00001974"/>
    </source>
</evidence>
<feature type="domain" description="Glucose-methanol-choline oxidoreductase N-terminal" evidence="7">
    <location>
        <begin position="96"/>
        <end position="409"/>
    </location>
</feature>
<evidence type="ECO:0000259" key="7">
    <source>
        <dbReference type="Pfam" id="PF00732"/>
    </source>
</evidence>
<dbReference type="InterPro" id="IPR012132">
    <property type="entry name" value="GMC_OxRdtase"/>
</dbReference>
<evidence type="ECO:0000256" key="3">
    <source>
        <dbReference type="ARBA" id="ARBA00022630"/>
    </source>
</evidence>
<dbReference type="GO" id="GO:0050660">
    <property type="term" value="F:flavin adenine dinucleotide binding"/>
    <property type="evidence" value="ECO:0007669"/>
    <property type="project" value="InterPro"/>
</dbReference>
<dbReference type="PANTHER" id="PTHR11552">
    <property type="entry name" value="GLUCOSE-METHANOL-CHOLINE GMC OXIDOREDUCTASE"/>
    <property type="match status" value="1"/>
</dbReference>
<dbReference type="InterPro" id="IPR036188">
    <property type="entry name" value="FAD/NAD-bd_sf"/>
</dbReference>
<name>A0A515J4I8_PYRYE</name>
<dbReference type="AlphaFoldDB" id="A0A515J4I8"/>
<evidence type="ECO:0000256" key="6">
    <source>
        <dbReference type="SAM" id="MobiDB-lite"/>
    </source>
</evidence>
<feature type="binding site" evidence="5">
    <location>
        <position position="325"/>
    </location>
    <ligand>
        <name>FAD</name>
        <dbReference type="ChEBI" id="CHEBI:57692"/>
    </ligand>
</feature>
<dbReference type="InterPro" id="IPR007867">
    <property type="entry name" value="GMC_OxRtase_C"/>
</dbReference>
<evidence type="ECO:0000256" key="2">
    <source>
        <dbReference type="ARBA" id="ARBA00010790"/>
    </source>
</evidence>
<evidence type="ECO:0000256" key="5">
    <source>
        <dbReference type="PIRSR" id="PIRSR000137-2"/>
    </source>
</evidence>
<feature type="compositionally biased region" description="Low complexity" evidence="6">
    <location>
        <begin position="35"/>
        <end position="44"/>
    </location>
</feature>
<dbReference type="SMR" id="A0A515J4I8"/>
<dbReference type="InterPro" id="IPR000172">
    <property type="entry name" value="GMC_OxRdtase_N"/>
</dbReference>
<dbReference type="Pfam" id="PF05199">
    <property type="entry name" value="GMC_oxred_C"/>
    <property type="match status" value="1"/>
</dbReference>
<dbReference type="GO" id="GO:0008812">
    <property type="term" value="F:choline dehydrogenase activity"/>
    <property type="evidence" value="ECO:0007669"/>
    <property type="project" value="UniProtKB-EC"/>
</dbReference>
<feature type="region of interest" description="Disordered" evidence="6">
    <location>
        <begin position="35"/>
        <end position="90"/>
    </location>
</feature>
<keyword evidence="3" id="KW-0285">Flavoprotein</keyword>
<evidence type="ECO:0000313" key="9">
    <source>
        <dbReference type="EMBL" id="QDM14404.1"/>
    </source>
</evidence>